<protein>
    <submittedName>
        <fullName evidence="6">ABC-type cobalt transport system, permease component CbiQ</fullName>
    </submittedName>
    <submittedName>
        <fullName evidence="7">ABC-type transporter, permease component</fullName>
    </submittedName>
</protein>
<evidence type="ECO:0000256" key="4">
    <source>
        <dbReference type="ARBA" id="ARBA00023136"/>
    </source>
</evidence>
<evidence type="ECO:0000256" key="3">
    <source>
        <dbReference type="ARBA" id="ARBA00022989"/>
    </source>
</evidence>
<evidence type="ECO:0000313" key="6">
    <source>
        <dbReference type="EMBL" id="AKE41417.1"/>
    </source>
</evidence>
<reference evidence="7 9" key="2">
    <citation type="submission" date="2018-12" db="EMBL/GenBank/DDBJ databases">
        <authorList>
            <consortium name="Pathogen Informatics"/>
        </authorList>
    </citation>
    <scope>NUCLEOTIDE SEQUENCE [LARGE SCALE GENOMIC DNA]</scope>
    <source>
        <strain evidence="7 9">NCTC949</strain>
    </source>
</reference>
<dbReference type="OrthoDB" id="509049at2"/>
<dbReference type="EMBL" id="CP011312">
    <property type="protein sequence ID" value="AKE41417.1"/>
    <property type="molecule type" value="Genomic_DNA"/>
</dbReference>
<evidence type="ECO:0000256" key="1">
    <source>
        <dbReference type="ARBA" id="ARBA00004141"/>
    </source>
</evidence>
<feature type="transmembrane region" description="Helical" evidence="5">
    <location>
        <begin position="70"/>
        <end position="86"/>
    </location>
</feature>
<keyword evidence="4 5" id="KW-0472">Membrane</keyword>
<dbReference type="Pfam" id="PF02361">
    <property type="entry name" value="CbiQ"/>
    <property type="match status" value="1"/>
</dbReference>
<accession>A0A0F6QZZ1</accession>
<dbReference type="Proteomes" id="UP000271380">
    <property type="component" value="Chromosome"/>
</dbReference>
<dbReference type="GO" id="GO:0005886">
    <property type="term" value="C:plasma membrane"/>
    <property type="evidence" value="ECO:0007669"/>
    <property type="project" value="UniProtKB-ARBA"/>
</dbReference>
<dbReference type="HOGENOM" id="CLU_056469_4_1_11"/>
<evidence type="ECO:0000256" key="5">
    <source>
        <dbReference type="SAM" id="Phobius"/>
    </source>
</evidence>
<keyword evidence="2 5" id="KW-0812">Transmembrane</keyword>
<gene>
    <name evidence="7" type="primary">ecfT</name>
    <name evidence="7" type="ORF">NCTC949_01816</name>
    <name evidence="6" type="ORF">UL82_06255</name>
</gene>
<keyword evidence="8" id="KW-1185">Reference proteome</keyword>
<name>A0A0F6QZZ1_9CORY</name>
<keyword evidence="3 5" id="KW-1133">Transmembrane helix</keyword>
<dbReference type="InterPro" id="IPR003339">
    <property type="entry name" value="ABC/ECF_trnsptr_transmembrane"/>
</dbReference>
<dbReference type="AlphaFoldDB" id="A0A0F6QZZ1"/>
<feature type="transmembrane region" description="Helical" evidence="5">
    <location>
        <begin position="25"/>
        <end position="58"/>
    </location>
</feature>
<sequence length="203" mass="22663">MHTIPLGLYVPGNTVIHRLSPSFKFFFLIFYIFVSTIVVTDPLYAAGCVLFIAGLFVLARIPIRIAWSQLWPALPILIMLGIFQWWQRELSYALNLILIIFSALMVATLLTLTTTVEEMMDSFEKMLAPTARFNVPVETIVLAFSLTIRLIPLMLNTVNEVLDARKARGANFSIAAFGTPVIIRSIRRARAIGDALYARGAGD</sequence>
<dbReference type="PANTHER" id="PTHR33514">
    <property type="entry name" value="PROTEIN ABCI12, CHLOROPLASTIC"/>
    <property type="match status" value="1"/>
</dbReference>
<dbReference type="PANTHER" id="PTHR33514:SF13">
    <property type="entry name" value="PROTEIN ABCI12, CHLOROPLASTIC"/>
    <property type="match status" value="1"/>
</dbReference>
<comment type="subcellular location">
    <subcellularLocation>
        <location evidence="1">Membrane</location>
        <topology evidence="1">Multi-pass membrane protein</topology>
    </subcellularLocation>
</comment>
<dbReference type="Proteomes" id="UP000033457">
    <property type="component" value="Chromosome"/>
</dbReference>
<dbReference type="CDD" id="cd16914">
    <property type="entry name" value="EcfT"/>
    <property type="match status" value="1"/>
</dbReference>
<evidence type="ECO:0000256" key="2">
    <source>
        <dbReference type="ARBA" id="ARBA00022692"/>
    </source>
</evidence>
<feature type="transmembrane region" description="Helical" evidence="5">
    <location>
        <begin position="92"/>
        <end position="112"/>
    </location>
</feature>
<evidence type="ECO:0000313" key="9">
    <source>
        <dbReference type="Proteomes" id="UP000271380"/>
    </source>
</evidence>
<dbReference type="RefSeq" id="WP_046439694.1">
    <property type="nucleotide sequence ID" value="NZ_CP011312.1"/>
</dbReference>
<organism evidence="6 8">
    <name type="scientific">Corynebacterium kutscheri</name>
    <dbReference type="NCBI Taxonomy" id="35755"/>
    <lineage>
        <taxon>Bacteria</taxon>
        <taxon>Bacillati</taxon>
        <taxon>Actinomycetota</taxon>
        <taxon>Actinomycetes</taxon>
        <taxon>Mycobacteriales</taxon>
        <taxon>Corynebacteriaceae</taxon>
        <taxon>Corynebacterium</taxon>
    </lineage>
</organism>
<evidence type="ECO:0000313" key="7">
    <source>
        <dbReference type="EMBL" id="VEH08694.1"/>
    </source>
</evidence>
<reference evidence="6 8" key="1">
    <citation type="journal article" date="2015" name="Genome Announc.">
        <title>Complete Genome Sequence of Corynebacterium kutscheri DSM 20755, a Corynebacterial Type Strain with Remarkably Low G+C Content of Chromosomal DNA.</title>
        <authorList>
            <person name="Ruckert C."/>
            <person name="Albersmeier A."/>
            <person name="Winkler A."/>
            <person name="Tauch A."/>
        </authorList>
    </citation>
    <scope>NUCLEOTIDE SEQUENCE [LARGE SCALE GENOMIC DNA]</scope>
    <source>
        <strain evidence="6 8">DSM 20755</strain>
    </source>
</reference>
<feature type="transmembrane region" description="Helical" evidence="5">
    <location>
        <begin position="133"/>
        <end position="155"/>
    </location>
</feature>
<proteinExistence type="predicted"/>
<evidence type="ECO:0000313" key="8">
    <source>
        <dbReference type="Proteomes" id="UP000033457"/>
    </source>
</evidence>
<dbReference type="KEGG" id="cku:UL82_06255"/>
<dbReference type="EMBL" id="LR134377">
    <property type="protein sequence ID" value="VEH08694.1"/>
    <property type="molecule type" value="Genomic_DNA"/>
</dbReference>
<dbReference type="STRING" id="35755.UL82_06255"/>